<dbReference type="Proteomes" id="UP000304953">
    <property type="component" value="Unassembled WGS sequence"/>
</dbReference>
<comment type="caution">
    <text evidence="1">The sequence shown here is derived from an EMBL/GenBank/DDBJ whole genome shotgun (WGS) entry which is preliminary data.</text>
</comment>
<reference evidence="1" key="1">
    <citation type="submission" date="2019-04" db="EMBL/GenBank/DDBJ databases">
        <title>Microbes associate with the intestines of laboratory mice.</title>
        <authorList>
            <person name="Navarre W."/>
            <person name="Wong E."/>
            <person name="Huang K."/>
            <person name="Tropini C."/>
            <person name="Ng K."/>
            <person name="Yu B."/>
        </authorList>
    </citation>
    <scope>NUCLEOTIDE SEQUENCE</scope>
    <source>
        <strain evidence="1">NM01_1-7b</strain>
    </source>
</reference>
<keyword evidence="2" id="KW-1185">Reference proteome</keyword>
<sequence>MPGFTTHYLFGLNAYKKLNATHLKSIIQKEHHAYSLGLQGPDLFFYFLPSYAVHKNNIGSIAHTEKTKEFLRHLLASRGMFSTRKEQDIAEAYAAGFLGHYILDTRCHPYVYWKTEFTEKTNQYHGRHMGLETEIDAKLLKFYRHLPPYAFQQNVTIGLSRLQKRTITRILHYVYARTYPELGILPITIRTSISSIQLGTKFLHDPSGYKKKIISTLEKLFLGHTLLSTLIPSGSLSVHRDPLNLLHEEWKNPWDHSLSSTASFFDLMKAAQTSYLEILEELNRLLSVKHEAPVKDRALLKQRYSVTSAAQSGENGWQKFLNRLGNLSYHSGLDAGIPS</sequence>
<evidence type="ECO:0000313" key="2">
    <source>
        <dbReference type="Proteomes" id="UP000304953"/>
    </source>
</evidence>
<protein>
    <submittedName>
        <fullName evidence="1">Uncharacterized protein</fullName>
    </submittedName>
</protein>
<name>A0AC61S069_9FIRM</name>
<evidence type="ECO:0000313" key="1">
    <source>
        <dbReference type="EMBL" id="TGY97208.1"/>
    </source>
</evidence>
<proteinExistence type="predicted"/>
<dbReference type="EMBL" id="SRYA01000009">
    <property type="protein sequence ID" value="TGY97208.1"/>
    <property type="molecule type" value="Genomic_DNA"/>
</dbReference>
<gene>
    <name evidence="1" type="ORF">E5329_05925</name>
</gene>
<organism evidence="1 2">
    <name type="scientific">Petralouisia muris</name>
    <dbReference type="NCBI Taxonomy" id="3032872"/>
    <lineage>
        <taxon>Bacteria</taxon>
        <taxon>Bacillati</taxon>
        <taxon>Bacillota</taxon>
        <taxon>Clostridia</taxon>
        <taxon>Lachnospirales</taxon>
        <taxon>Lachnospiraceae</taxon>
        <taxon>Petralouisia</taxon>
    </lineage>
</organism>
<accession>A0AC61S069</accession>